<feature type="region of interest" description="Disordered" evidence="1">
    <location>
        <begin position="225"/>
        <end position="265"/>
    </location>
</feature>
<dbReference type="AlphaFoldDB" id="A0AAD7GN77"/>
<name>A0AAD7GN77_MYCRO</name>
<dbReference type="EMBL" id="JARKIE010000015">
    <property type="protein sequence ID" value="KAJ7702483.1"/>
    <property type="molecule type" value="Genomic_DNA"/>
</dbReference>
<keyword evidence="3" id="KW-1185">Reference proteome</keyword>
<feature type="compositionally biased region" description="Pro residues" evidence="1">
    <location>
        <begin position="227"/>
        <end position="245"/>
    </location>
</feature>
<evidence type="ECO:0000313" key="3">
    <source>
        <dbReference type="Proteomes" id="UP001221757"/>
    </source>
</evidence>
<sequence>MAEFVQFTGERDAREPAAADFIKRMNAHFRATQVTSAVDKFIEVGDHFKHGSPADKWYEFVKMDATMATERGDWDTFSAAFRTRFKGATPVAKPRGQLEAELSRMRIAIGDLARGTVHVGDKDVYVLVDFVKRVCDAIADLGVSGSNTGLWDFYNGLPPVLQEAVGGVVPASWAAMLAALDGVPQSKVEVATAQHRVQQALVDQFADLQKKMAAMTVSASRVVVNPPRAPNVPAPVSPTSAPNPPNQQQQQQPAAAGRGKRPPPTIAQKELLHGVLRKCVRRQHLDTPAGHAAYARDITAWHEKFCLVAPSDLQLETTGYPLTPGTPCPCAGKCWRCGAVGVQHSKDANGCAPCTLLPRNEIMLRALGGTWLGRTSLTVPITAPVNVVEVVEQYPWYETRKGEGAQAEEVQEGFVEGLQQ</sequence>
<dbReference type="Proteomes" id="UP001221757">
    <property type="component" value="Unassembled WGS sequence"/>
</dbReference>
<protein>
    <recommendedName>
        <fullName evidence="4">Gag protein</fullName>
    </recommendedName>
</protein>
<evidence type="ECO:0000256" key="1">
    <source>
        <dbReference type="SAM" id="MobiDB-lite"/>
    </source>
</evidence>
<accession>A0AAD7GN77</accession>
<comment type="caution">
    <text evidence="2">The sequence shown here is derived from an EMBL/GenBank/DDBJ whole genome shotgun (WGS) entry which is preliminary data.</text>
</comment>
<organism evidence="2 3">
    <name type="scientific">Mycena rosella</name>
    <name type="common">Pink bonnet</name>
    <name type="synonym">Agaricus rosellus</name>
    <dbReference type="NCBI Taxonomy" id="1033263"/>
    <lineage>
        <taxon>Eukaryota</taxon>
        <taxon>Fungi</taxon>
        <taxon>Dikarya</taxon>
        <taxon>Basidiomycota</taxon>
        <taxon>Agaricomycotina</taxon>
        <taxon>Agaricomycetes</taxon>
        <taxon>Agaricomycetidae</taxon>
        <taxon>Agaricales</taxon>
        <taxon>Marasmiineae</taxon>
        <taxon>Mycenaceae</taxon>
        <taxon>Mycena</taxon>
    </lineage>
</organism>
<reference evidence="2" key="1">
    <citation type="submission" date="2023-03" db="EMBL/GenBank/DDBJ databases">
        <title>Massive genome expansion in bonnet fungi (Mycena s.s.) driven by repeated elements and novel gene families across ecological guilds.</title>
        <authorList>
            <consortium name="Lawrence Berkeley National Laboratory"/>
            <person name="Harder C.B."/>
            <person name="Miyauchi S."/>
            <person name="Viragh M."/>
            <person name="Kuo A."/>
            <person name="Thoen E."/>
            <person name="Andreopoulos B."/>
            <person name="Lu D."/>
            <person name="Skrede I."/>
            <person name="Drula E."/>
            <person name="Henrissat B."/>
            <person name="Morin E."/>
            <person name="Kohler A."/>
            <person name="Barry K."/>
            <person name="LaButti K."/>
            <person name="Morin E."/>
            <person name="Salamov A."/>
            <person name="Lipzen A."/>
            <person name="Mereny Z."/>
            <person name="Hegedus B."/>
            <person name="Baldrian P."/>
            <person name="Stursova M."/>
            <person name="Weitz H."/>
            <person name="Taylor A."/>
            <person name="Grigoriev I.V."/>
            <person name="Nagy L.G."/>
            <person name="Martin F."/>
            <person name="Kauserud H."/>
        </authorList>
    </citation>
    <scope>NUCLEOTIDE SEQUENCE</scope>
    <source>
        <strain evidence="2">CBHHK067</strain>
    </source>
</reference>
<gene>
    <name evidence="2" type="ORF">B0H17DRAFT_1127983</name>
</gene>
<evidence type="ECO:0008006" key="4">
    <source>
        <dbReference type="Google" id="ProtNLM"/>
    </source>
</evidence>
<evidence type="ECO:0000313" key="2">
    <source>
        <dbReference type="EMBL" id="KAJ7702483.1"/>
    </source>
</evidence>
<feature type="compositionally biased region" description="Low complexity" evidence="1">
    <location>
        <begin position="246"/>
        <end position="257"/>
    </location>
</feature>
<proteinExistence type="predicted"/>